<dbReference type="PANTHER" id="PTHR43791">
    <property type="entry name" value="PERMEASE-RELATED"/>
    <property type="match status" value="1"/>
</dbReference>
<evidence type="ECO:0000256" key="2">
    <source>
        <dbReference type="ARBA" id="ARBA00022448"/>
    </source>
</evidence>
<evidence type="ECO:0000313" key="7">
    <source>
        <dbReference type="EMBL" id="KUJ16000.1"/>
    </source>
</evidence>
<evidence type="ECO:0000256" key="3">
    <source>
        <dbReference type="ARBA" id="ARBA00022692"/>
    </source>
</evidence>
<name>A0A194X748_MOLSC</name>
<feature type="compositionally biased region" description="Polar residues" evidence="6">
    <location>
        <begin position="18"/>
        <end position="28"/>
    </location>
</feature>
<dbReference type="AlphaFoldDB" id="A0A194X748"/>
<evidence type="ECO:0000256" key="4">
    <source>
        <dbReference type="ARBA" id="ARBA00022989"/>
    </source>
</evidence>
<accession>A0A194X748</accession>
<proteinExistence type="predicted"/>
<dbReference type="Proteomes" id="UP000070700">
    <property type="component" value="Unassembled WGS sequence"/>
</dbReference>
<dbReference type="KEGG" id="psco:LY89DRAFT_735144"/>
<evidence type="ECO:0000313" key="8">
    <source>
        <dbReference type="Proteomes" id="UP000070700"/>
    </source>
</evidence>
<dbReference type="GO" id="GO:0022857">
    <property type="term" value="F:transmembrane transporter activity"/>
    <property type="evidence" value="ECO:0007669"/>
    <property type="project" value="TreeGrafter"/>
</dbReference>
<keyword evidence="5" id="KW-0472">Membrane</keyword>
<dbReference type="GO" id="GO:0016020">
    <property type="term" value="C:membrane"/>
    <property type="evidence" value="ECO:0007669"/>
    <property type="project" value="UniProtKB-SubCell"/>
</dbReference>
<feature type="region of interest" description="Disordered" evidence="6">
    <location>
        <begin position="1"/>
        <end position="35"/>
    </location>
</feature>
<dbReference type="PANTHER" id="PTHR43791:SF20">
    <property type="entry name" value="TRANSPORTER, PUTATIVE (AFU_ORTHOLOGUE AFUA_3G14670)-RELATED"/>
    <property type="match status" value="1"/>
</dbReference>
<comment type="subcellular location">
    <subcellularLocation>
        <location evidence="1">Membrane</location>
        <topology evidence="1">Multi-pass membrane protein</topology>
    </subcellularLocation>
</comment>
<dbReference type="GeneID" id="28829707"/>
<organism evidence="7 8">
    <name type="scientific">Mollisia scopiformis</name>
    <name type="common">Conifer needle endophyte fungus</name>
    <name type="synonym">Phialocephala scopiformis</name>
    <dbReference type="NCBI Taxonomy" id="149040"/>
    <lineage>
        <taxon>Eukaryota</taxon>
        <taxon>Fungi</taxon>
        <taxon>Dikarya</taxon>
        <taxon>Ascomycota</taxon>
        <taxon>Pezizomycotina</taxon>
        <taxon>Leotiomycetes</taxon>
        <taxon>Helotiales</taxon>
        <taxon>Mollisiaceae</taxon>
        <taxon>Mollisia</taxon>
    </lineage>
</organism>
<dbReference type="EMBL" id="KQ947417">
    <property type="protein sequence ID" value="KUJ16000.1"/>
    <property type="molecule type" value="Genomic_DNA"/>
</dbReference>
<evidence type="ECO:0000256" key="5">
    <source>
        <dbReference type="ARBA" id="ARBA00023136"/>
    </source>
</evidence>
<feature type="compositionally biased region" description="Basic and acidic residues" evidence="6">
    <location>
        <begin position="1"/>
        <end position="16"/>
    </location>
</feature>
<keyword evidence="4" id="KW-1133">Transmembrane helix</keyword>
<evidence type="ECO:0000256" key="1">
    <source>
        <dbReference type="ARBA" id="ARBA00004141"/>
    </source>
</evidence>
<keyword evidence="2" id="KW-0813">Transport</keyword>
<keyword evidence="8" id="KW-1185">Reference proteome</keyword>
<protein>
    <submittedName>
        <fullName evidence="7">Uncharacterized protein</fullName>
    </submittedName>
</protein>
<evidence type="ECO:0000256" key="6">
    <source>
        <dbReference type="SAM" id="MobiDB-lite"/>
    </source>
</evidence>
<keyword evidence="3" id="KW-0812">Transmembrane</keyword>
<reference evidence="7 8" key="1">
    <citation type="submission" date="2015-10" db="EMBL/GenBank/DDBJ databases">
        <title>Full genome of DAOMC 229536 Phialocephala scopiformis, a fungal endophyte of spruce producing the potent anti-insectan compound rugulosin.</title>
        <authorList>
            <consortium name="DOE Joint Genome Institute"/>
            <person name="Walker A.K."/>
            <person name="Frasz S.L."/>
            <person name="Seifert K.A."/>
            <person name="Miller J.D."/>
            <person name="Mondo S.J."/>
            <person name="Labutti K."/>
            <person name="Lipzen A."/>
            <person name="Dockter R."/>
            <person name="Kennedy M."/>
            <person name="Grigoriev I.V."/>
            <person name="Spatafora J.W."/>
        </authorList>
    </citation>
    <scope>NUCLEOTIDE SEQUENCE [LARGE SCALE GENOMIC DNA]</scope>
    <source>
        <strain evidence="7 8">CBS 120377</strain>
    </source>
</reference>
<sequence>MEDLKHNSASSEHVESYELSNSKNPNQDQDADLQAYATDFAQRDPEWHSYKTKHLLKKIDLHLLPWIVLMYLTNFLDRTALAQARLGTLVQDLGLKGT</sequence>
<dbReference type="InParanoid" id="A0A194X748"/>
<dbReference type="OrthoDB" id="4790282at2759"/>
<gene>
    <name evidence="7" type="ORF">LY89DRAFT_735144</name>
</gene>
<dbReference type="RefSeq" id="XP_018070355.1">
    <property type="nucleotide sequence ID" value="XM_018219981.1"/>
</dbReference>